<dbReference type="PROSITE" id="PS00146">
    <property type="entry name" value="BETA_LACTAMASE_A"/>
    <property type="match status" value="1"/>
</dbReference>
<keyword evidence="5 6" id="KW-0046">Antibiotic resistance</keyword>
<dbReference type="InterPro" id="IPR000871">
    <property type="entry name" value="Beta-lactam_class-A"/>
</dbReference>
<dbReference type="InterPro" id="IPR012338">
    <property type="entry name" value="Beta-lactam/transpept-like"/>
</dbReference>
<dbReference type="EMBL" id="VYSB01000008">
    <property type="protein sequence ID" value="MYZ52263.1"/>
    <property type="molecule type" value="Genomic_DNA"/>
</dbReference>
<evidence type="ECO:0000256" key="4">
    <source>
        <dbReference type="ARBA" id="ARBA00022801"/>
    </source>
</evidence>
<evidence type="ECO:0000256" key="3">
    <source>
        <dbReference type="ARBA" id="ARBA00012865"/>
    </source>
</evidence>
<dbReference type="NCBIfam" id="NF033103">
    <property type="entry name" value="bla_class_A"/>
    <property type="match status" value="1"/>
</dbReference>
<name>A0A7C9NGJ7_9BURK</name>
<feature type="signal peptide" evidence="8">
    <location>
        <begin position="1"/>
        <end position="26"/>
    </location>
</feature>
<dbReference type="AlphaFoldDB" id="A0A7C9NGJ7"/>
<evidence type="ECO:0000256" key="7">
    <source>
        <dbReference type="SAM" id="MobiDB-lite"/>
    </source>
</evidence>
<dbReference type="SUPFAM" id="SSF56601">
    <property type="entry name" value="beta-lactamase/transpeptidase-like"/>
    <property type="match status" value="1"/>
</dbReference>
<evidence type="ECO:0000313" key="10">
    <source>
        <dbReference type="EMBL" id="MYZ52263.1"/>
    </source>
</evidence>
<reference evidence="10 11" key="1">
    <citation type="submission" date="2019-09" db="EMBL/GenBank/DDBJ databases">
        <title>Identification of Malikia spinosa a prominent benzene-, toluene-, and ethylbenzene-degrading bacterium: enrichment, isolation and whole genome sequencing.</title>
        <authorList>
            <person name="Tancsics A."/>
            <person name="Revesz F."/>
            <person name="Kriszt B."/>
        </authorList>
    </citation>
    <scope>NUCLEOTIDE SEQUENCE [LARGE SCALE GENOMIC DNA]</scope>
    <source>
        <strain evidence="10 11">AB6</strain>
    </source>
</reference>
<evidence type="ECO:0000256" key="5">
    <source>
        <dbReference type="ARBA" id="ARBA00023251"/>
    </source>
</evidence>
<dbReference type="InterPro" id="IPR045155">
    <property type="entry name" value="Beta-lactam_cat"/>
</dbReference>
<dbReference type="GO" id="GO:0030655">
    <property type="term" value="P:beta-lactam antibiotic catabolic process"/>
    <property type="evidence" value="ECO:0007669"/>
    <property type="project" value="InterPro"/>
</dbReference>
<dbReference type="PRINTS" id="PR00118">
    <property type="entry name" value="BLACTAMASEA"/>
</dbReference>
<keyword evidence="8" id="KW-0732">Signal</keyword>
<dbReference type="Pfam" id="PF13354">
    <property type="entry name" value="Beta-lactamase2"/>
    <property type="match status" value="1"/>
</dbReference>
<evidence type="ECO:0000256" key="6">
    <source>
        <dbReference type="RuleBase" id="RU361140"/>
    </source>
</evidence>
<sequence length="291" mass="31595">MNFVYLLRVIAISVATLGTFSPSAHALEFGTLSKAVQAEETRLGARIGMAVFDAKDGTRWAHRGDERFPLNSTHKSFSCAALLKKIDRRVLALDNQISIERASLVTYSPVMEKAGSQVSLREACAASVSWSDNTAANIVTDVIGGTHAFTAFMRDIGDPHTRLDRKEPEMNEATPNDLRDTTTPNAIVESLRRIVLGDVLREDSRALLTDWMVNDKVADALLRASLPRAWSIADKSGAGGHGSRSIVAIIWPQNRNPFVVGIYITQTAAPMVDSNAAIARLGNVLVDVIGR</sequence>
<comment type="catalytic activity">
    <reaction evidence="1 6">
        <text>a beta-lactam + H2O = a substituted beta-amino acid</text>
        <dbReference type="Rhea" id="RHEA:20401"/>
        <dbReference type="ChEBI" id="CHEBI:15377"/>
        <dbReference type="ChEBI" id="CHEBI:35627"/>
        <dbReference type="ChEBI" id="CHEBI:140347"/>
        <dbReference type="EC" id="3.5.2.6"/>
    </reaction>
</comment>
<feature type="region of interest" description="Disordered" evidence="7">
    <location>
        <begin position="160"/>
        <end position="182"/>
    </location>
</feature>
<dbReference type="GO" id="GO:0008800">
    <property type="term" value="F:beta-lactamase activity"/>
    <property type="evidence" value="ECO:0007669"/>
    <property type="project" value="UniProtKB-UniRule"/>
</dbReference>
<evidence type="ECO:0000259" key="9">
    <source>
        <dbReference type="Pfam" id="PF13354"/>
    </source>
</evidence>
<evidence type="ECO:0000313" key="11">
    <source>
        <dbReference type="Proteomes" id="UP000481947"/>
    </source>
</evidence>
<evidence type="ECO:0000256" key="2">
    <source>
        <dbReference type="ARBA" id="ARBA00009009"/>
    </source>
</evidence>
<dbReference type="RefSeq" id="WP_161125142.1">
    <property type="nucleotide sequence ID" value="NZ_VYSB01000008.1"/>
</dbReference>
<feature type="compositionally biased region" description="Basic and acidic residues" evidence="7">
    <location>
        <begin position="160"/>
        <end position="169"/>
    </location>
</feature>
<dbReference type="PANTHER" id="PTHR35333:SF3">
    <property type="entry name" value="BETA-LACTAMASE-TYPE TRANSPEPTIDASE FOLD CONTAINING PROTEIN"/>
    <property type="match status" value="1"/>
</dbReference>
<feature type="domain" description="Beta-lactamase class A catalytic" evidence="9">
    <location>
        <begin position="49"/>
        <end position="263"/>
    </location>
</feature>
<evidence type="ECO:0000256" key="8">
    <source>
        <dbReference type="SAM" id="SignalP"/>
    </source>
</evidence>
<dbReference type="Gene3D" id="3.40.710.10">
    <property type="entry name" value="DD-peptidase/beta-lactamase superfamily"/>
    <property type="match status" value="1"/>
</dbReference>
<protein>
    <recommendedName>
        <fullName evidence="3 6">Beta-lactamase</fullName>
        <ecNumber evidence="3 6">3.5.2.6</ecNumber>
    </recommendedName>
</protein>
<gene>
    <name evidence="10" type="primary">bla</name>
    <name evidence="10" type="ORF">F5985_08965</name>
</gene>
<dbReference type="PANTHER" id="PTHR35333">
    <property type="entry name" value="BETA-LACTAMASE"/>
    <property type="match status" value="1"/>
</dbReference>
<dbReference type="GO" id="GO:0046677">
    <property type="term" value="P:response to antibiotic"/>
    <property type="evidence" value="ECO:0007669"/>
    <property type="project" value="UniProtKB-UniRule"/>
</dbReference>
<keyword evidence="4 6" id="KW-0378">Hydrolase</keyword>
<evidence type="ECO:0000256" key="1">
    <source>
        <dbReference type="ARBA" id="ARBA00001526"/>
    </source>
</evidence>
<feature type="chain" id="PRO_5028863671" description="Beta-lactamase" evidence="8">
    <location>
        <begin position="27"/>
        <end position="291"/>
    </location>
</feature>
<dbReference type="Proteomes" id="UP000481947">
    <property type="component" value="Unassembled WGS sequence"/>
</dbReference>
<proteinExistence type="inferred from homology"/>
<dbReference type="EC" id="3.5.2.6" evidence="3 6"/>
<comment type="similarity">
    <text evidence="2 6">Belongs to the class-A beta-lactamase family.</text>
</comment>
<organism evidence="10 11">
    <name type="scientific">Malikia spinosa</name>
    <dbReference type="NCBI Taxonomy" id="86180"/>
    <lineage>
        <taxon>Bacteria</taxon>
        <taxon>Pseudomonadati</taxon>
        <taxon>Pseudomonadota</taxon>
        <taxon>Betaproteobacteria</taxon>
        <taxon>Burkholderiales</taxon>
        <taxon>Comamonadaceae</taxon>
        <taxon>Malikia</taxon>
    </lineage>
</organism>
<dbReference type="InterPro" id="IPR023650">
    <property type="entry name" value="Beta-lactam_class-A_AS"/>
</dbReference>
<accession>A0A7C9NGJ7</accession>
<comment type="caution">
    <text evidence="10">The sequence shown here is derived from an EMBL/GenBank/DDBJ whole genome shotgun (WGS) entry which is preliminary data.</text>
</comment>